<dbReference type="AlphaFoldDB" id="A0A318U236"/>
<name>A0A318U236_9RHOB</name>
<dbReference type="EMBL" id="QJTK01000002">
    <property type="protein sequence ID" value="PYF12010.1"/>
    <property type="molecule type" value="Genomic_DNA"/>
</dbReference>
<sequence>MIALRLARLRRLCGLSGPVADILASLAYGEGCE</sequence>
<protein>
    <submittedName>
        <fullName evidence="1">Uncharacterized protein</fullName>
    </submittedName>
</protein>
<accession>A0A318U236</accession>
<keyword evidence="2" id="KW-1185">Reference proteome</keyword>
<organism evidence="1 2">
    <name type="scientific">Rhodobacter viridis</name>
    <dbReference type="NCBI Taxonomy" id="1054202"/>
    <lineage>
        <taxon>Bacteria</taxon>
        <taxon>Pseudomonadati</taxon>
        <taxon>Pseudomonadota</taxon>
        <taxon>Alphaproteobacteria</taxon>
        <taxon>Rhodobacterales</taxon>
        <taxon>Rhodobacter group</taxon>
        <taxon>Rhodobacter</taxon>
    </lineage>
</organism>
<proteinExistence type="predicted"/>
<reference evidence="1 2" key="1">
    <citation type="submission" date="2018-06" db="EMBL/GenBank/DDBJ databases">
        <title>Genomic Encyclopedia of Type Strains, Phase III (KMG-III): the genomes of soil and plant-associated and newly described type strains.</title>
        <authorList>
            <person name="Whitman W."/>
        </authorList>
    </citation>
    <scope>NUCLEOTIDE SEQUENCE [LARGE SCALE GENOMIC DNA]</scope>
    <source>
        <strain evidence="1 2">JA737</strain>
    </source>
</reference>
<evidence type="ECO:0000313" key="2">
    <source>
        <dbReference type="Proteomes" id="UP000247727"/>
    </source>
</evidence>
<evidence type="ECO:0000313" key="1">
    <source>
        <dbReference type="EMBL" id="PYF12010.1"/>
    </source>
</evidence>
<gene>
    <name evidence="1" type="ORF">C8J30_102325</name>
</gene>
<comment type="caution">
    <text evidence="1">The sequence shown here is derived from an EMBL/GenBank/DDBJ whole genome shotgun (WGS) entry which is preliminary data.</text>
</comment>
<dbReference type="Proteomes" id="UP000247727">
    <property type="component" value="Unassembled WGS sequence"/>
</dbReference>